<organism evidence="1 2">
    <name type="scientific">Sphaeroforma arctica JP610</name>
    <dbReference type="NCBI Taxonomy" id="667725"/>
    <lineage>
        <taxon>Eukaryota</taxon>
        <taxon>Ichthyosporea</taxon>
        <taxon>Ichthyophonida</taxon>
        <taxon>Sphaeroforma</taxon>
    </lineage>
</organism>
<keyword evidence="2" id="KW-1185">Reference proteome</keyword>
<dbReference type="AlphaFoldDB" id="A0A0L0FYN7"/>
<dbReference type="EMBL" id="KQ241977">
    <property type="protein sequence ID" value="KNC81945.1"/>
    <property type="molecule type" value="Genomic_DNA"/>
</dbReference>
<evidence type="ECO:0000313" key="1">
    <source>
        <dbReference type="EMBL" id="KNC81945.1"/>
    </source>
</evidence>
<evidence type="ECO:0000313" key="2">
    <source>
        <dbReference type="Proteomes" id="UP000054560"/>
    </source>
</evidence>
<reference evidence="1 2" key="1">
    <citation type="submission" date="2011-02" db="EMBL/GenBank/DDBJ databases">
        <title>The Genome Sequence of Sphaeroforma arctica JP610.</title>
        <authorList>
            <consortium name="The Broad Institute Genome Sequencing Platform"/>
            <person name="Russ C."/>
            <person name="Cuomo C."/>
            <person name="Young S.K."/>
            <person name="Zeng Q."/>
            <person name="Gargeya S."/>
            <person name="Alvarado L."/>
            <person name="Berlin A."/>
            <person name="Chapman S.B."/>
            <person name="Chen Z."/>
            <person name="Freedman E."/>
            <person name="Gellesch M."/>
            <person name="Goldberg J."/>
            <person name="Griggs A."/>
            <person name="Gujja S."/>
            <person name="Heilman E."/>
            <person name="Heiman D."/>
            <person name="Howarth C."/>
            <person name="Mehta T."/>
            <person name="Neiman D."/>
            <person name="Pearson M."/>
            <person name="Roberts A."/>
            <person name="Saif S."/>
            <person name="Shea T."/>
            <person name="Shenoy N."/>
            <person name="Sisk P."/>
            <person name="Stolte C."/>
            <person name="Sykes S."/>
            <person name="White J."/>
            <person name="Yandava C."/>
            <person name="Burger G."/>
            <person name="Gray M.W."/>
            <person name="Holland P.W.H."/>
            <person name="King N."/>
            <person name="Lang F.B.F."/>
            <person name="Roger A.J."/>
            <person name="Ruiz-Trillo I."/>
            <person name="Haas B."/>
            <person name="Nusbaum C."/>
            <person name="Birren B."/>
        </authorList>
    </citation>
    <scope>NUCLEOTIDE SEQUENCE [LARGE SCALE GENOMIC DNA]</scope>
    <source>
        <strain evidence="1 2">JP610</strain>
    </source>
</reference>
<dbReference type="GeneID" id="25906262"/>
<accession>A0A0L0FYN7</accession>
<proteinExistence type="predicted"/>
<protein>
    <submittedName>
        <fullName evidence="1">Uncharacterized protein</fullName>
    </submittedName>
</protein>
<dbReference type="RefSeq" id="XP_014155847.1">
    <property type="nucleotide sequence ID" value="XM_014300372.1"/>
</dbReference>
<sequence length="104" mass="11238">MEPVDFASFLKSPIVAPTDVDTSSTPQLSATKLTFGQPAKAATMVYQVVNKNQRAQQEFVVEAARNSALQAKLYAVVPISCNPEEEAQLDKMVHFVVAEAAAQL</sequence>
<dbReference type="Proteomes" id="UP000054560">
    <property type="component" value="Unassembled WGS sequence"/>
</dbReference>
<name>A0A0L0FYN7_9EUKA</name>
<gene>
    <name evidence="1" type="ORF">SARC_05758</name>
</gene>